<organism evidence="7 8">
    <name type="scientific">Zhenpiania hominis</name>
    <dbReference type="NCBI Taxonomy" id="2763644"/>
    <lineage>
        <taxon>Bacteria</taxon>
        <taxon>Bacillati</taxon>
        <taxon>Bacillota</taxon>
        <taxon>Clostridia</taxon>
        <taxon>Peptostreptococcales</taxon>
        <taxon>Anaerovoracaceae</taxon>
        <taxon>Zhenpiania</taxon>
    </lineage>
</organism>
<dbReference type="RefSeq" id="WP_187301519.1">
    <property type="nucleotide sequence ID" value="NZ_JACRYT010000001.1"/>
</dbReference>
<sequence length="118" mass="13178">MIKGIATALVTLLIVILVLYLTFVCTKYIGRGVGIKTRSRNMKMLDQIPLGRDRSAAIIEAGNRFFLVGITASQVSLISELKEEEIGTLLLEPQEPERLTPDFGDIFEKLKNRKKKDG</sequence>
<accession>A0A923NKK2</accession>
<reference evidence="7" key="1">
    <citation type="submission" date="2020-08" db="EMBL/GenBank/DDBJ databases">
        <title>Genome public.</title>
        <authorList>
            <person name="Liu C."/>
            <person name="Sun Q."/>
        </authorList>
    </citation>
    <scope>NUCLEOTIDE SEQUENCE</scope>
    <source>
        <strain evidence="7">BX12</strain>
    </source>
</reference>
<keyword evidence="2" id="KW-1003">Cell membrane</keyword>
<keyword evidence="3 6" id="KW-0812">Transmembrane</keyword>
<keyword evidence="8" id="KW-1185">Reference proteome</keyword>
<evidence type="ECO:0000256" key="3">
    <source>
        <dbReference type="ARBA" id="ARBA00022692"/>
    </source>
</evidence>
<dbReference type="GO" id="GO:0016020">
    <property type="term" value="C:membrane"/>
    <property type="evidence" value="ECO:0007669"/>
    <property type="project" value="InterPro"/>
</dbReference>
<evidence type="ECO:0000313" key="7">
    <source>
        <dbReference type="EMBL" id="MBC6678320.1"/>
    </source>
</evidence>
<keyword evidence="7" id="KW-0966">Cell projection</keyword>
<dbReference type="Pfam" id="PF04347">
    <property type="entry name" value="FliO"/>
    <property type="match status" value="1"/>
</dbReference>
<keyword evidence="7" id="KW-0282">Flagellum</keyword>
<evidence type="ECO:0000256" key="6">
    <source>
        <dbReference type="SAM" id="Phobius"/>
    </source>
</evidence>
<keyword evidence="4 6" id="KW-1133">Transmembrane helix</keyword>
<evidence type="ECO:0000256" key="4">
    <source>
        <dbReference type="ARBA" id="ARBA00022989"/>
    </source>
</evidence>
<dbReference type="InterPro" id="IPR022781">
    <property type="entry name" value="Flagellar_biosynth_FliO"/>
</dbReference>
<name>A0A923NKK2_9FIRM</name>
<dbReference type="AlphaFoldDB" id="A0A923NKK2"/>
<evidence type="ECO:0000256" key="2">
    <source>
        <dbReference type="ARBA" id="ARBA00022475"/>
    </source>
</evidence>
<feature type="transmembrane region" description="Helical" evidence="6">
    <location>
        <begin position="6"/>
        <end position="30"/>
    </location>
</feature>
<gene>
    <name evidence="7" type="ORF">H9L42_00550</name>
</gene>
<dbReference type="EMBL" id="JACRYT010000001">
    <property type="protein sequence ID" value="MBC6678320.1"/>
    <property type="molecule type" value="Genomic_DNA"/>
</dbReference>
<dbReference type="GO" id="GO:0044781">
    <property type="term" value="P:bacterial-type flagellum organization"/>
    <property type="evidence" value="ECO:0007669"/>
    <property type="project" value="InterPro"/>
</dbReference>
<evidence type="ECO:0000256" key="5">
    <source>
        <dbReference type="ARBA" id="ARBA00023136"/>
    </source>
</evidence>
<keyword evidence="7" id="KW-0969">Cilium</keyword>
<comment type="subcellular location">
    <subcellularLocation>
        <location evidence="1">Cell membrane</location>
    </subcellularLocation>
</comment>
<evidence type="ECO:0000313" key="8">
    <source>
        <dbReference type="Proteomes" id="UP000602647"/>
    </source>
</evidence>
<dbReference type="Proteomes" id="UP000602647">
    <property type="component" value="Unassembled WGS sequence"/>
</dbReference>
<evidence type="ECO:0000256" key="1">
    <source>
        <dbReference type="ARBA" id="ARBA00004236"/>
    </source>
</evidence>
<proteinExistence type="predicted"/>
<comment type="caution">
    <text evidence="7">The sequence shown here is derived from an EMBL/GenBank/DDBJ whole genome shotgun (WGS) entry which is preliminary data.</text>
</comment>
<protein>
    <submittedName>
        <fullName evidence="7">Flagellar biosynthetic protein FliO</fullName>
    </submittedName>
</protein>
<keyword evidence="5 6" id="KW-0472">Membrane</keyword>